<proteinExistence type="predicted"/>
<reference evidence="1" key="2">
    <citation type="submission" date="2020-06" db="EMBL/GenBank/DDBJ databases">
        <title>Helianthus annuus Genome sequencing and assembly Release 2.</title>
        <authorList>
            <person name="Gouzy J."/>
            <person name="Langlade N."/>
            <person name="Munos S."/>
        </authorList>
    </citation>
    <scope>NUCLEOTIDE SEQUENCE</scope>
    <source>
        <tissue evidence="1">Leaves</tissue>
    </source>
</reference>
<dbReference type="AlphaFoldDB" id="A0A9K3IRN3"/>
<organism evidence="1 2">
    <name type="scientific">Helianthus annuus</name>
    <name type="common">Common sunflower</name>
    <dbReference type="NCBI Taxonomy" id="4232"/>
    <lineage>
        <taxon>Eukaryota</taxon>
        <taxon>Viridiplantae</taxon>
        <taxon>Streptophyta</taxon>
        <taxon>Embryophyta</taxon>
        <taxon>Tracheophyta</taxon>
        <taxon>Spermatophyta</taxon>
        <taxon>Magnoliopsida</taxon>
        <taxon>eudicotyledons</taxon>
        <taxon>Gunneridae</taxon>
        <taxon>Pentapetalae</taxon>
        <taxon>asterids</taxon>
        <taxon>campanulids</taxon>
        <taxon>Asterales</taxon>
        <taxon>Asteraceae</taxon>
        <taxon>Asteroideae</taxon>
        <taxon>Heliantheae alliance</taxon>
        <taxon>Heliantheae</taxon>
        <taxon>Helianthus</taxon>
    </lineage>
</organism>
<gene>
    <name evidence="1" type="ORF">HanXRQr2_Chr06g0249071</name>
</gene>
<keyword evidence="2" id="KW-1185">Reference proteome</keyword>
<sequence length="47" mass="5331">MLNDDESTPKDKGYGWGPKCGNYWINQIFERDATYKSMATADLNTLA</sequence>
<reference evidence="1" key="1">
    <citation type="journal article" date="2017" name="Nature">
        <title>The sunflower genome provides insights into oil metabolism, flowering and Asterid evolution.</title>
        <authorList>
            <person name="Badouin H."/>
            <person name="Gouzy J."/>
            <person name="Grassa C.J."/>
            <person name="Murat F."/>
            <person name="Staton S.E."/>
            <person name="Cottret L."/>
            <person name="Lelandais-Briere C."/>
            <person name="Owens G.L."/>
            <person name="Carrere S."/>
            <person name="Mayjonade B."/>
            <person name="Legrand L."/>
            <person name="Gill N."/>
            <person name="Kane N.C."/>
            <person name="Bowers J.E."/>
            <person name="Hubner S."/>
            <person name="Bellec A."/>
            <person name="Berard A."/>
            <person name="Berges H."/>
            <person name="Blanchet N."/>
            <person name="Boniface M.C."/>
            <person name="Brunel D."/>
            <person name="Catrice O."/>
            <person name="Chaidir N."/>
            <person name="Claudel C."/>
            <person name="Donnadieu C."/>
            <person name="Faraut T."/>
            <person name="Fievet G."/>
            <person name="Helmstetter N."/>
            <person name="King M."/>
            <person name="Knapp S.J."/>
            <person name="Lai Z."/>
            <person name="Le Paslier M.C."/>
            <person name="Lippi Y."/>
            <person name="Lorenzon L."/>
            <person name="Mandel J.R."/>
            <person name="Marage G."/>
            <person name="Marchand G."/>
            <person name="Marquand E."/>
            <person name="Bret-Mestries E."/>
            <person name="Morien E."/>
            <person name="Nambeesan S."/>
            <person name="Nguyen T."/>
            <person name="Pegot-Espagnet P."/>
            <person name="Pouilly N."/>
            <person name="Raftis F."/>
            <person name="Sallet E."/>
            <person name="Schiex T."/>
            <person name="Thomas J."/>
            <person name="Vandecasteele C."/>
            <person name="Vares D."/>
            <person name="Vear F."/>
            <person name="Vautrin S."/>
            <person name="Crespi M."/>
            <person name="Mangin B."/>
            <person name="Burke J.M."/>
            <person name="Salse J."/>
            <person name="Munos S."/>
            <person name="Vincourt P."/>
            <person name="Rieseberg L.H."/>
            <person name="Langlade N.B."/>
        </authorList>
    </citation>
    <scope>NUCLEOTIDE SEQUENCE</scope>
    <source>
        <tissue evidence="1">Leaves</tissue>
    </source>
</reference>
<dbReference type="Proteomes" id="UP000215914">
    <property type="component" value="Unassembled WGS sequence"/>
</dbReference>
<name>A0A9K3IRN3_HELAN</name>
<protein>
    <submittedName>
        <fullName evidence="1">Uncharacterized protein</fullName>
    </submittedName>
</protein>
<evidence type="ECO:0000313" key="1">
    <source>
        <dbReference type="EMBL" id="KAF5801524.1"/>
    </source>
</evidence>
<evidence type="ECO:0000313" key="2">
    <source>
        <dbReference type="Proteomes" id="UP000215914"/>
    </source>
</evidence>
<accession>A0A9K3IRN3</accession>
<dbReference type="Gramene" id="mRNA:HanXRQr2_Chr06g0249071">
    <property type="protein sequence ID" value="mRNA:HanXRQr2_Chr06g0249071"/>
    <property type="gene ID" value="HanXRQr2_Chr06g0249071"/>
</dbReference>
<dbReference type="EMBL" id="MNCJ02000321">
    <property type="protein sequence ID" value="KAF5801524.1"/>
    <property type="molecule type" value="Genomic_DNA"/>
</dbReference>
<comment type="caution">
    <text evidence="1">The sequence shown here is derived from an EMBL/GenBank/DDBJ whole genome shotgun (WGS) entry which is preliminary data.</text>
</comment>